<dbReference type="EMBL" id="CP036281">
    <property type="protein sequence ID" value="QDU82384.1"/>
    <property type="molecule type" value="Genomic_DNA"/>
</dbReference>
<name>A0A518CT76_9PLAN</name>
<reference evidence="3 4" key="1">
    <citation type="submission" date="2019-02" db="EMBL/GenBank/DDBJ databases">
        <title>Deep-cultivation of Planctomycetes and their phenomic and genomic characterization uncovers novel biology.</title>
        <authorList>
            <person name="Wiegand S."/>
            <person name="Jogler M."/>
            <person name="Boedeker C."/>
            <person name="Pinto D."/>
            <person name="Vollmers J."/>
            <person name="Rivas-Marin E."/>
            <person name="Kohn T."/>
            <person name="Peeters S.H."/>
            <person name="Heuer A."/>
            <person name="Rast P."/>
            <person name="Oberbeckmann S."/>
            <person name="Bunk B."/>
            <person name="Jeske O."/>
            <person name="Meyerdierks A."/>
            <person name="Storesund J.E."/>
            <person name="Kallscheuer N."/>
            <person name="Luecker S."/>
            <person name="Lage O.M."/>
            <person name="Pohl T."/>
            <person name="Merkel B.J."/>
            <person name="Hornburger P."/>
            <person name="Mueller R.-W."/>
            <person name="Bruemmer F."/>
            <person name="Labrenz M."/>
            <person name="Spormann A.M."/>
            <person name="Op den Camp H."/>
            <person name="Overmann J."/>
            <person name="Amann R."/>
            <person name="Jetten M.S.M."/>
            <person name="Mascher T."/>
            <person name="Medema M.H."/>
            <person name="Devos D.P."/>
            <person name="Kaster A.-K."/>
            <person name="Ovreas L."/>
            <person name="Rohde M."/>
            <person name="Galperin M.Y."/>
            <person name="Jogler C."/>
        </authorList>
    </citation>
    <scope>NUCLEOTIDE SEQUENCE [LARGE SCALE GENOMIC DNA]</scope>
    <source>
        <strain evidence="3 4">Pla110</strain>
    </source>
</reference>
<dbReference type="InterPro" id="IPR015421">
    <property type="entry name" value="PyrdxlP-dep_Trfase_major"/>
</dbReference>
<evidence type="ECO:0000313" key="3">
    <source>
        <dbReference type="EMBL" id="QDU82384.1"/>
    </source>
</evidence>
<dbReference type="InterPro" id="IPR000192">
    <property type="entry name" value="Aminotrans_V_dom"/>
</dbReference>
<dbReference type="GO" id="GO:0045439">
    <property type="term" value="F:isopenicillin-N epimerase activity"/>
    <property type="evidence" value="ECO:0007669"/>
    <property type="project" value="UniProtKB-EC"/>
</dbReference>
<dbReference type="OrthoDB" id="250246at2"/>
<evidence type="ECO:0000313" key="4">
    <source>
        <dbReference type="Proteomes" id="UP000317178"/>
    </source>
</evidence>
<dbReference type="PANTHER" id="PTHR43092">
    <property type="entry name" value="L-CYSTEINE DESULFHYDRASE"/>
    <property type="match status" value="1"/>
</dbReference>
<proteinExistence type="predicted"/>
<dbReference type="InterPro" id="IPR015424">
    <property type="entry name" value="PyrdxlP-dep_Trfase"/>
</dbReference>
<dbReference type="SUPFAM" id="SSF53383">
    <property type="entry name" value="PLP-dependent transferases"/>
    <property type="match status" value="1"/>
</dbReference>
<protein>
    <submittedName>
        <fullName evidence="3">Isopenicillin N epimerase</fullName>
        <ecNumber evidence="3">5.1.1.17</ecNumber>
    </submittedName>
</protein>
<dbReference type="KEGG" id="plon:Pla110_41390"/>
<dbReference type="InterPro" id="IPR015422">
    <property type="entry name" value="PyrdxlP-dep_Trfase_small"/>
</dbReference>
<dbReference type="Gene3D" id="3.40.640.10">
    <property type="entry name" value="Type I PLP-dependent aspartate aminotransferase-like (Major domain)"/>
    <property type="match status" value="1"/>
</dbReference>
<dbReference type="EC" id="5.1.1.17" evidence="3"/>
<gene>
    <name evidence="3" type="primary">cefD</name>
    <name evidence="3" type="ORF">Pla110_41390</name>
</gene>
<evidence type="ECO:0000256" key="1">
    <source>
        <dbReference type="ARBA" id="ARBA00022898"/>
    </source>
</evidence>
<keyword evidence="3" id="KW-0413">Isomerase</keyword>
<sequence>MWSGLKEYDLSPPWKKLWSLDPEVTYLNHGSFGPSPLPIQQAHQEHLQKIESQPSEFFFRTREEMLEQVTVRMAQFLGTKSDSLLLTSNATVAMNIVAQSLSLEPDDEVLLTNHEYGAVQNIWREACQQQGATFGMAQLPNSPMSTAELIDSLFERVTDRTRLIVLSHVTSPTSLCFPIKEICQRARQHDIAVCVDGPHALVMHPVQLNDLGCQFYTSSCHKWMSAPFGTGFLYVRGAFKSKLKPLMTSWGRSLSGRPKHWKDAFLWQGTDNDAAWLALSATLDFWNKVGTETFQQHSFPLAQQAADRISELFSIEPLSMASDDHRRSMVSIPIGEVPEGDKHIGQPDPLQARLLKDFGIEVPVIYWNGLKLLRVSTHLYTEQADIDKLIDALSQLRTAMV</sequence>
<dbReference type="RefSeq" id="WP_144998524.1">
    <property type="nucleotide sequence ID" value="NZ_CP036281.1"/>
</dbReference>
<dbReference type="Gene3D" id="3.90.1150.10">
    <property type="entry name" value="Aspartate Aminotransferase, domain 1"/>
    <property type="match status" value="1"/>
</dbReference>
<keyword evidence="1" id="KW-0663">Pyridoxal phosphate</keyword>
<keyword evidence="4" id="KW-1185">Reference proteome</keyword>
<dbReference type="PANTHER" id="PTHR43092:SF2">
    <property type="entry name" value="HERCYNYLCYSTEINE SULFOXIDE LYASE"/>
    <property type="match status" value="1"/>
</dbReference>
<dbReference type="Pfam" id="PF00266">
    <property type="entry name" value="Aminotran_5"/>
    <property type="match status" value="1"/>
</dbReference>
<dbReference type="AlphaFoldDB" id="A0A518CT76"/>
<dbReference type="Proteomes" id="UP000317178">
    <property type="component" value="Chromosome"/>
</dbReference>
<evidence type="ECO:0000259" key="2">
    <source>
        <dbReference type="Pfam" id="PF00266"/>
    </source>
</evidence>
<organism evidence="3 4">
    <name type="scientific">Polystyrenella longa</name>
    <dbReference type="NCBI Taxonomy" id="2528007"/>
    <lineage>
        <taxon>Bacteria</taxon>
        <taxon>Pseudomonadati</taxon>
        <taxon>Planctomycetota</taxon>
        <taxon>Planctomycetia</taxon>
        <taxon>Planctomycetales</taxon>
        <taxon>Planctomycetaceae</taxon>
        <taxon>Polystyrenella</taxon>
    </lineage>
</organism>
<feature type="domain" description="Aminotransferase class V" evidence="2">
    <location>
        <begin position="63"/>
        <end position="388"/>
    </location>
</feature>
<accession>A0A518CT76</accession>